<organism evidence="7 8">
    <name type="scientific">Guyanagaster necrorhizus</name>
    <dbReference type="NCBI Taxonomy" id="856835"/>
    <lineage>
        <taxon>Eukaryota</taxon>
        <taxon>Fungi</taxon>
        <taxon>Dikarya</taxon>
        <taxon>Basidiomycota</taxon>
        <taxon>Agaricomycotina</taxon>
        <taxon>Agaricomycetes</taxon>
        <taxon>Agaricomycetidae</taxon>
        <taxon>Agaricales</taxon>
        <taxon>Marasmiineae</taxon>
        <taxon>Physalacriaceae</taxon>
        <taxon>Guyanagaster</taxon>
    </lineage>
</organism>
<gene>
    <name evidence="7" type="ORF">BT62DRAFT_376768</name>
</gene>
<evidence type="ECO:0000313" key="7">
    <source>
        <dbReference type="EMBL" id="KAG7442584.1"/>
    </source>
</evidence>
<evidence type="ECO:0000256" key="2">
    <source>
        <dbReference type="ARBA" id="ARBA00022723"/>
    </source>
</evidence>
<dbReference type="AlphaFoldDB" id="A0A9P7VKW1"/>
<proteinExistence type="inferred from homology"/>
<evidence type="ECO:0000313" key="8">
    <source>
        <dbReference type="Proteomes" id="UP000812287"/>
    </source>
</evidence>
<feature type="domain" description="Fe2OG dioxygenase" evidence="6">
    <location>
        <begin position="182"/>
        <end position="289"/>
    </location>
</feature>
<evidence type="ECO:0000256" key="4">
    <source>
        <dbReference type="ARBA" id="ARBA00023004"/>
    </source>
</evidence>
<accession>A0A9P7VKW1</accession>
<keyword evidence="4 5" id="KW-0408">Iron</keyword>
<evidence type="ECO:0000256" key="3">
    <source>
        <dbReference type="ARBA" id="ARBA00023002"/>
    </source>
</evidence>
<dbReference type="OrthoDB" id="288590at2759"/>
<dbReference type="InterPro" id="IPR026992">
    <property type="entry name" value="DIOX_N"/>
</dbReference>
<comment type="similarity">
    <text evidence="1 5">Belongs to the iron/ascorbate-dependent oxidoreductase family.</text>
</comment>
<dbReference type="GO" id="GO:0046872">
    <property type="term" value="F:metal ion binding"/>
    <property type="evidence" value="ECO:0007669"/>
    <property type="project" value="UniProtKB-KW"/>
</dbReference>
<dbReference type="InterPro" id="IPR044861">
    <property type="entry name" value="IPNS-like_FE2OG_OXY"/>
</dbReference>
<dbReference type="Proteomes" id="UP000812287">
    <property type="component" value="Unassembled WGS sequence"/>
</dbReference>
<dbReference type="GO" id="GO:0016491">
    <property type="term" value="F:oxidoreductase activity"/>
    <property type="evidence" value="ECO:0007669"/>
    <property type="project" value="UniProtKB-KW"/>
</dbReference>
<dbReference type="Pfam" id="PF03171">
    <property type="entry name" value="2OG-FeII_Oxy"/>
    <property type="match status" value="1"/>
</dbReference>
<keyword evidence="2 5" id="KW-0479">Metal-binding</keyword>
<keyword evidence="8" id="KW-1185">Reference proteome</keyword>
<dbReference type="PANTHER" id="PTHR10209">
    <property type="entry name" value="OXIDOREDUCTASE, 2OG-FE II OXYGENASE FAMILY PROTEIN"/>
    <property type="match status" value="1"/>
</dbReference>
<evidence type="ECO:0000256" key="5">
    <source>
        <dbReference type="RuleBase" id="RU003682"/>
    </source>
</evidence>
<dbReference type="SUPFAM" id="SSF51197">
    <property type="entry name" value="Clavaminate synthase-like"/>
    <property type="match status" value="1"/>
</dbReference>
<protein>
    <submittedName>
        <fullName evidence="7">Clavaminate synthase-like protein</fullName>
    </submittedName>
</protein>
<sequence>MSSSPASENFSSIPILDYSLAASASTRSQLTSELRNAAINVGFLYLSNTNVDPVLVEELVSYVPRLFALPQEAKEKVRMRNSPHFLGYSQFGAEYTKGKVDMREQFDIATPHNCRWKPGDPDYKRLWGPSQWPDEDLILGFRATLEKYLEQVQELADSFVGVLAEALGLGPDGLSRFYDAPELMQHRSKIVQYPVVNERSPSNQGVGPHYDAGFLTILLQASDHPGLQVQNLAGEWIDASPVPGTFVVNFGRALEFATQGTVRATSHRVLSPPLGSTSPRYSIPFFHNIGLDVKVTDPAYTLNFPEEILKLRDARGKLPDSDSVNFPEFSTQTSGHVNLVGRVKSHPDVGERHYPALFKQIFPDGLPAHGTAY</sequence>
<dbReference type="InterPro" id="IPR005123">
    <property type="entry name" value="Oxoglu/Fe-dep_dioxygenase_dom"/>
</dbReference>
<dbReference type="PROSITE" id="PS51471">
    <property type="entry name" value="FE2OG_OXY"/>
    <property type="match status" value="1"/>
</dbReference>
<dbReference type="EMBL" id="MU250550">
    <property type="protein sequence ID" value="KAG7442584.1"/>
    <property type="molecule type" value="Genomic_DNA"/>
</dbReference>
<keyword evidence="3 5" id="KW-0560">Oxidoreductase</keyword>
<reference evidence="7" key="1">
    <citation type="submission" date="2020-11" db="EMBL/GenBank/DDBJ databases">
        <title>Adaptations for nitrogen fixation in a non-lichenized fungal sporocarp promotes dispersal by wood-feeding termites.</title>
        <authorList>
            <consortium name="DOE Joint Genome Institute"/>
            <person name="Koch R.A."/>
            <person name="Yoon G."/>
            <person name="Arayal U."/>
            <person name="Lail K."/>
            <person name="Amirebrahimi M."/>
            <person name="Labutti K."/>
            <person name="Lipzen A."/>
            <person name="Riley R."/>
            <person name="Barry K."/>
            <person name="Henrissat B."/>
            <person name="Grigoriev I.V."/>
            <person name="Herr J.R."/>
            <person name="Aime M.C."/>
        </authorList>
    </citation>
    <scope>NUCLEOTIDE SEQUENCE</scope>
    <source>
        <strain evidence="7">MCA 3950</strain>
    </source>
</reference>
<evidence type="ECO:0000256" key="1">
    <source>
        <dbReference type="ARBA" id="ARBA00008056"/>
    </source>
</evidence>
<name>A0A9P7VKW1_9AGAR</name>
<dbReference type="RefSeq" id="XP_043036084.1">
    <property type="nucleotide sequence ID" value="XM_043180701.1"/>
</dbReference>
<dbReference type="InterPro" id="IPR027443">
    <property type="entry name" value="IPNS-like_sf"/>
</dbReference>
<dbReference type="Pfam" id="PF14226">
    <property type="entry name" value="DIOX_N"/>
    <property type="match status" value="1"/>
</dbReference>
<dbReference type="PANTHER" id="PTHR10209:SF885">
    <property type="entry name" value="2OG-FE(II) OXYGENASE FAMILY, PUTATIVE (AFU_ORTHOLOGUE AFUA_2G00750)-RELATED"/>
    <property type="match status" value="1"/>
</dbReference>
<comment type="caution">
    <text evidence="7">The sequence shown here is derived from an EMBL/GenBank/DDBJ whole genome shotgun (WGS) entry which is preliminary data.</text>
</comment>
<dbReference type="Gene3D" id="2.60.120.330">
    <property type="entry name" value="B-lactam Antibiotic, Isopenicillin N Synthase, Chain"/>
    <property type="match status" value="1"/>
</dbReference>
<evidence type="ECO:0000259" key="6">
    <source>
        <dbReference type="PROSITE" id="PS51471"/>
    </source>
</evidence>
<dbReference type="GeneID" id="66102997"/>